<accession>A0A8S5UQ87</accession>
<dbReference type="EMBL" id="BK016118">
    <property type="protein sequence ID" value="DAF96578.1"/>
    <property type="molecule type" value="Genomic_DNA"/>
</dbReference>
<organism evidence="1">
    <name type="scientific">Microviridae sp. ct6ut1</name>
    <dbReference type="NCBI Taxonomy" id="2824986"/>
    <lineage>
        <taxon>Viruses</taxon>
        <taxon>Monodnaviria</taxon>
        <taxon>Sangervirae</taxon>
        <taxon>Phixviricota</taxon>
        <taxon>Malgrandaviricetes</taxon>
        <taxon>Petitvirales</taxon>
        <taxon>Microviridae</taxon>
    </lineage>
</organism>
<proteinExistence type="predicted"/>
<protein>
    <submittedName>
        <fullName evidence="1">Uncharacterized protein</fullName>
    </submittedName>
</protein>
<reference evidence="1" key="1">
    <citation type="journal article" date="2021" name="Proc. Natl. Acad. Sci. U.S.A.">
        <title>A Catalog of Tens of Thousands of Viruses from Human Metagenomes Reveals Hidden Associations with Chronic Diseases.</title>
        <authorList>
            <person name="Tisza M.J."/>
            <person name="Buck C.B."/>
        </authorList>
    </citation>
    <scope>NUCLEOTIDE SEQUENCE</scope>
    <source>
        <strain evidence="1">Ct6ut1</strain>
    </source>
</reference>
<name>A0A8S5UQ87_9VIRU</name>
<evidence type="ECO:0000313" key="1">
    <source>
        <dbReference type="EMBL" id="DAF96578.1"/>
    </source>
</evidence>
<sequence>MYLCACAFYTYVHNLTKQIFYFGLSARKTLALRGKVYNSLVTTFL</sequence>